<dbReference type="GO" id="GO:0004038">
    <property type="term" value="F:allantoinase activity"/>
    <property type="evidence" value="ECO:0007669"/>
    <property type="project" value="TreeGrafter"/>
</dbReference>
<keyword evidence="1" id="KW-0665">Pyrimidine biosynthesis</keyword>
<dbReference type="CDD" id="cd01317">
    <property type="entry name" value="DHOase_IIa"/>
    <property type="match status" value="1"/>
</dbReference>
<evidence type="ECO:0000259" key="2">
    <source>
        <dbReference type="Pfam" id="PF01979"/>
    </source>
</evidence>
<dbReference type="InterPro" id="IPR006680">
    <property type="entry name" value="Amidohydro-rel"/>
</dbReference>
<keyword evidence="4" id="KW-1185">Reference proteome</keyword>
<dbReference type="SUPFAM" id="SSF51338">
    <property type="entry name" value="Composite domain of metallo-dependent hydrolases"/>
    <property type="match status" value="1"/>
</dbReference>
<dbReference type="Proteomes" id="UP000032025">
    <property type="component" value="Unassembled WGS sequence"/>
</dbReference>
<dbReference type="Gene3D" id="3.20.20.140">
    <property type="entry name" value="Metal-dependent hydrolases"/>
    <property type="match status" value="1"/>
</dbReference>
<dbReference type="InterPro" id="IPR032466">
    <property type="entry name" value="Metal_Hydrolase"/>
</dbReference>
<dbReference type="InterPro" id="IPR004722">
    <property type="entry name" value="DHOase"/>
</dbReference>
<name>A0A0C9MXE1_SPHPI</name>
<dbReference type="InterPro" id="IPR011059">
    <property type="entry name" value="Metal-dep_hydrolase_composite"/>
</dbReference>
<evidence type="ECO:0000313" key="4">
    <source>
        <dbReference type="Proteomes" id="UP000032025"/>
    </source>
</evidence>
<dbReference type="SUPFAM" id="SSF51556">
    <property type="entry name" value="Metallo-dependent hydrolases"/>
    <property type="match status" value="1"/>
</dbReference>
<gene>
    <name evidence="3" type="ORF">SP6_54_00100</name>
</gene>
<dbReference type="InterPro" id="IPR050138">
    <property type="entry name" value="DHOase/Allantoinase_Hydrolase"/>
</dbReference>
<protein>
    <submittedName>
        <fullName evidence="3">DNA, contig: SP654</fullName>
    </submittedName>
</protein>
<organism evidence="3 4">
    <name type="scientific">Sphingomonas paucimobilis NBRC 13935</name>
    <dbReference type="NCBI Taxonomy" id="1219050"/>
    <lineage>
        <taxon>Bacteria</taxon>
        <taxon>Pseudomonadati</taxon>
        <taxon>Pseudomonadota</taxon>
        <taxon>Alphaproteobacteria</taxon>
        <taxon>Sphingomonadales</taxon>
        <taxon>Sphingomonadaceae</taxon>
        <taxon>Sphingomonas</taxon>
    </lineage>
</organism>
<dbReference type="GO" id="GO:0006145">
    <property type="term" value="P:purine nucleobase catabolic process"/>
    <property type="evidence" value="ECO:0007669"/>
    <property type="project" value="TreeGrafter"/>
</dbReference>
<accession>A0A0C9MXE1</accession>
<dbReference type="GO" id="GO:0046872">
    <property type="term" value="F:metal ion binding"/>
    <property type="evidence" value="ECO:0007669"/>
    <property type="project" value="InterPro"/>
</dbReference>
<dbReference type="AlphaFoldDB" id="A0A0C9MXE1"/>
<dbReference type="GO" id="GO:0004151">
    <property type="term" value="F:dihydroorotase activity"/>
    <property type="evidence" value="ECO:0007669"/>
    <property type="project" value="InterPro"/>
</dbReference>
<evidence type="ECO:0000256" key="1">
    <source>
        <dbReference type="ARBA" id="ARBA00022975"/>
    </source>
</evidence>
<dbReference type="GeneID" id="78528398"/>
<dbReference type="GO" id="GO:0006221">
    <property type="term" value="P:pyrimidine nucleotide biosynthetic process"/>
    <property type="evidence" value="ECO:0007669"/>
    <property type="project" value="UniProtKB-KW"/>
</dbReference>
<dbReference type="PANTHER" id="PTHR43668:SF2">
    <property type="entry name" value="ALLANTOINASE"/>
    <property type="match status" value="1"/>
</dbReference>
<evidence type="ECO:0000313" key="3">
    <source>
        <dbReference type="EMBL" id="GAN15251.1"/>
    </source>
</evidence>
<dbReference type="Pfam" id="PF01979">
    <property type="entry name" value="Amidohydro_1"/>
    <property type="match status" value="1"/>
</dbReference>
<dbReference type="GO" id="GO:0005737">
    <property type="term" value="C:cytoplasm"/>
    <property type="evidence" value="ECO:0007669"/>
    <property type="project" value="TreeGrafter"/>
</dbReference>
<comment type="caution">
    <text evidence="3">The sequence shown here is derived from an EMBL/GenBank/DDBJ whole genome shotgun (WGS) entry which is preliminary data.</text>
</comment>
<proteinExistence type="predicted"/>
<dbReference type="RefSeq" id="WP_007405107.1">
    <property type="nucleotide sequence ID" value="NZ_BBJS01000054.1"/>
</dbReference>
<feature type="domain" description="Amidohydrolase-related" evidence="2">
    <location>
        <begin position="142"/>
        <end position="402"/>
    </location>
</feature>
<dbReference type="EMBL" id="BBJS01000054">
    <property type="protein sequence ID" value="GAN15251.1"/>
    <property type="molecule type" value="Genomic_DNA"/>
</dbReference>
<sequence length="419" mass="43379">MSVTAFTNATLICPVGGEIKGQTLLVENGVITGTGDAPEGATVIDCGGKTLAPGIVDLGVFKVDHAAFRAGGIVRIGLMPDQSPVLDDPGVVQRAALIGRPDLWIHPIAAATRSLAGTDLAEMAVCVSAGAKAVGTGRGWIADSGVMHRVLAYAGDLGLTVIAHAEDGGLAADGVATEGETASRLGLPSAPAIAESLAIARDLMLAEETGAKLHIRQVTTAAGFDLIRAAKRRGVKVTCGITPAHLHLSDIAVTDFRTFARFSPPLRDESDRQAALAAVADGTVDVIGSGHDPHGPEAKRLPFVDAEAGMAGAETLLPLALMLVRDERITLSQLFALLASNPAKVLGLDTGTLEPGKPADLMLFDADTPWMVSGDAFASAGNTPFDGFPVQGRAKRLWKGGREILYPFTSQQTPPPRFN</sequence>
<dbReference type="PANTHER" id="PTHR43668">
    <property type="entry name" value="ALLANTOINASE"/>
    <property type="match status" value="1"/>
</dbReference>
<reference evidence="3 4" key="1">
    <citation type="submission" date="2014-08" db="EMBL/GenBank/DDBJ databases">
        <title>Whole genome shotgun sequence of Sphingomonas paucimobilis NBRC 13935.</title>
        <authorList>
            <person name="Hosoyama A."/>
            <person name="Hashimoto M."/>
            <person name="Hosoyama Y."/>
            <person name="Noguchi M."/>
            <person name="Uohara A."/>
            <person name="Ohji S."/>
            <person name="Katano-Makiyama Y."/>
            <person name="Ichikawa N."/>
            <person name="Kimura A."/>
            <person name="Yamazoe A."/>
            <person name="Fujita N."/>
        </authorList>
    </citation>
    <scope>NUCLEOTIDE SEQUENCE [LARGE SCALE GENOMIC DNA]</scope>
    <source>
        <strain evidence="3 4">NBRC 13935</strain>
    </source>
</reference>